<dbReference type="Proteomes" id="UP001497480">
    <property type="component" value="Unassembled WGS sequence"/>
</dbReference>
<evidence type="ECO:0000256" key="5">
    <source>
        <dbReference type="ARBA" id="ARBA00022833"/>
    </source>
</evidence>
<dbReference type="Pfam" id="PF12171">
    <property type="entry name" value="zf-C2H2_jaz"/>
    <property type="match status" value="1"/>
</dbReference>
<feature type="region of interest" description="Disordered" evidence="7">
    <location>
        <begin position="205"/>
        <end position="247"/>
    </location>
</feature>
<dbReference type="InterPro" id="IPR013087">
    <property type="entry name" value="Znf_C2H2_type"/>
</dbReference>
<accession>A0AAV1WZI0</accession>
<keyword evidence="4" id="KW-0863">Zinc-finger</keyword>
<comment type="caution">
    <text evidence="9">The sequence shown here is derived from an EMBL/GenBank/DDBJ whole genome shotgun (WGS) entry which is preliminary data.</text>
</comment>
<gene>
    <name evidence="9" type="ORF">LLUT_LOCUS15788</name>
</gene>
<evidence type="ECO:0000313" key="10">
    <source>
        <dbReference type="Proteomes" id="UP001497480"/>
    </source>
</evidence>
<keyword evidence="6" id="KW-0539">Nucleus</keyword>
<dbReference type="EMBL" id="CAXHTB010000011">
    <property type="protein sequence ID" value="CAL0314728.1"/>
    <property type="molecule type" value="Genomic_DNA"/>
</dbReference>
<evidence type="ECO:0000313" key="9">
    <source>
        <dbReference type="EMBL" id="CAL0314728.1"/>
    </source>
</evidence>
<dbReference type="InterPro" id="IPR003604">
    <property type="entry name" value="Matrin/U1-like-C_Znf_C2H2"/>
</dbReference>
<keyword evidence="3" id="KW-0677">Repeat</keyword>
<dbReference type="PANTHER" id="PTHR46144:SF6">
    <property type="entry name" value="C2H2-TYPE DOMAIN-CONTAINING PROTEIN"/>
    <property type="match status" value="1"/>
</dbReference>
<dbReference type="GO" id="GO:0003676">
    <property type="term" value="F:nucleic acid binding"/>
    <property type="evidence" value="ECO:0007669"/>
    <property type="project" value="InterPro"/>
</dbReference>
<evidence type="ECO:0000256" key="1">
    <source>
        <dbReference type="ARBA" id="ARBA00004123"/>
    </source>
</evidence>
<keyword evidence="5" id="KW-0862">Zinc</keyword>
<feature type="region of interest" description="Disordered" evidence="7">
    <location>
        <begin position="32"/>
        <end position="65"/>
    </location>
</feature>
<name>A0AAV1WZI0_LUPLU</name>
<dbReference type="InterPro" id="IPR051868">
    <property type="entry name" value="ZN346_ZMAT4"/>
</dbReference>
<keyword evidence="2" id="KW-0479">Metal-binding</keyword>
<dbReference type="GO" id="GO:0008270">
    <property type="term" value="F:zinc ion binding"/>
    <property type="evidence" value="ECO:0007669"/>
    <property type="project" value="UniProtKB-KW"/>
</dbReference>
<evidence type="ECO:0000256" key="6">
    <source>
        <dbReference type="ARBA" id="ARBA00023242"/>
    </source>
</evidence>
<dbReference type="InterPro" id="IPR036236">
    <property type="entry name" value="Znf_C2H2_sf"/>
</dbReference>
<organism evidence="9 10">
    <name type="scientific">Lupinus luteus</name>
    <name type="common">European yellow lupine</name>
    <dbReference type="NCBI Taxonomy" id="3873"/>
    <lineage>
        <taxon>Eukaryota</taxon>
        <taxon>Viridiplantae</taxon>
        <taxon>Streptophyta</taxon>
        <taxon>Embryophyta</taxon>
        <taxon>Tracheophyta</taxon>
        <taxon>Spermatophyta</taxon>
        <taxon>Magnoliopsida</taxon>
        <taxon>eudicotyledons</taxon>
        <taxon>Gunneridae</taxon>
        <taxon>Pentapetalae</taxon>
        <taxon>rosids</taxon>
        <taxon>fabids</taxon>
        <taxon>Fabales</taxon>
        <taxon>Fabaceae</taxon>
        <taxon>Papilionoideae</taxon>
        <taxon>50 kb inversion clade</taxon>
        <taxon>genistoids sensu lato</taxon>
        <taxon>core genistoids</taxon>
        <taxon>Genisteae</taxon>
        <taxon>Lupinus</taxon>
    </lineage>
</organism>
<evidence type="ECO:0000256" key="2">
    <source>
        <dbReference type="ARBA" id="ARBA00022723"/>
    </source>
</evidence>
<dbReference type="AlphaFoldDB" id="A0AAV1WZI0"/>
<comment type="subcellular location">
    <subcellularLocation>
        <location evidence="1">Nucleus</location>
    </subcellularLocation>
</comment>
<keyword evidence="10" id="KW-1185">Reference proteome</keyword>
<proteinExistence type="predicted"/>
<dbReference type="Pfam" id="PF12874">
    <property type="entry name" value="zf-met"/>
    <property type="match status" value="1"/>
</dbReference>
<dbReference type="SUPFAM" id="SSF57667">
    <property type="entry name" value="beta-beta-alpha zinc fingers"/>
    <property type="match status" value="2"/>
</dbReference>
<dbReference type="PANTHER" id="PTHR46144">
    <property type="entry name" value="ZINC FINGER PROTEIN 385B-LIKE"/>
    <property type="match status" value="1"/>
</dbReference>
<dbReference type="GO" id="GO:0005634">
    <property type="term" value="C:nucleus"/>
    <property type="evidence" value="ECO:0007669"/>
    <property type="project" value="UniProtKB-SubCell"/>
</dbReference>
<feature type="compositionally biased region" description="Low complexity" evidence="7">
    <location>
        <begin position="35"/>
        <end position="53"/>
    </location>
</feature>
<evidence type="ECO:0000256" key="7">
    <source>
        <dbReference type="SAM" id="MobiDB-lite"/>
    </source>
</evidence>
<dbReference type="Gene3D" id="3.30.160.60">
    <property type="entry name" value="Classic Zinc Finger"/>
    <property type="match status" value="2"/>
</dbReference>
<reference evidence="9 10" key="1">
    <citation type="submission" date="2024-03" db="EMBL/GenBank/DDBJ databases">
        <authorList>
            <person name="Martinez-Hernandez J."/>
        </authorList>
    </citation>
    <scope>NUCLEOTIDE SEQUENCE [LARGE SCALE GENOMIC DNA]</scope>
</reference>
<dbReference type="InterPro" id="IPR022755">
    <property type="entry name" value="Znf_C2H2_jaz"/>
</dbReference>
<evidence type="ECO:0000259" key="8">
    <source>
        <dbReference type="SMART" id="SM00451"/>
    </source>
</evidence>
<evidence type="ECO:0000256" key="4">
    <source>
        <dbReference type="ARBA" id="ARBA00022771"/>
    </source>
</evidence>
<feature type="domain" description="U1-type" evidence="8">
    <location>
        <begin position="262"/>
        <end position="296"/>
    </location>
</feature>
<protein>
    <recommendedName>
        <fullName evidence="8">U1-type domain-containing protein</fullName>
    </recommendedName>
</protein>
<sequence length="305" mass="33591">MNYTTFPDLHQTQTQTPVSDYTLSIPSYPHYISYPQNPNPSSSEPEPGLNPPGVDSYTPLTTTNSITHLGHEPIPNYSYGHAQVVDSSSLVGSSVYHLDPNAHNWAASYYGNDPVTYGAVTTTPLNVSEQLAAAYPNPAWWINTTTQPHGNETWKKYPKKVKTSIVQPAYCEVCKIECTSVEVLHQHKLGKKHKKNLETLRESLKPFQSHPSGSSDPFIGPQVQNDTSKSASGSKSKRKTVETPEDLEKKKRKVLEGGAAAEAVRICAVCNVVCNSAIVYEYHLKGQKHAAMMKKASEHTQSNVI</sequence>
<dbReference type="SMART" id="SM00451">
    <property type="entry name" value="ZnF_U1"/>
    <property type="match status" value="2"/>
</dbReference>
<feature type="domain" description="U1-type" evidence="8">
    <location>
        <begin position="166"/>
        <end position="200"/>
    </location>
</feature>
<evidence type="ECO:0000256" key="3">
    <source>
        <dbReference type="ARBA" id="ARBA00022737"/>
    </source>
</evidence>